<dbReference type="Pfam" id="PF08780">
    <property type="entry name" value="NTase_sub_bind"/>
    <property type="match status" value="1"/>
</dbReference>
<dbReference type="EMBL" id="JBDKXB010000014">
    <property type="protein sequence ID" value="MEY6432960.1"/>
    <property type="molecule type" value="Genomic_DNA"/>
</dbReference>
<protein>
    <submittedName>
        <fullName evidence="1">Nucleotidyltransferase substrate binding protein</fullName>
    </submittedName>
</protein>
<accession>A0ABV4BFI4</accession>
<dbReference type="RefSeq" id="WP_369667346.1">
    <property type="nucleotide sequence ID" value="NZ_JBDKXB010000014.1"/>
</dbReference>
<dbReference type="SUPFAM" id="SSF81593">
    <property type="entry name" value="Nucleotidyltransferase substrate binding subunit/domain"/>
    <property type="match status" value="1"/>
</dbReference>
<comment type="caution">
    <text evidence="1">The sequence shown here is derived from an EMBL/GenBank/DDBJ whole genome shotgun (WGS) entry which is preliminary data.</text>
</comment>
<proteinExistence type="predicted"/>
<dbReference type="Proteomes" id="UP001564408">
    <property type="component" value="Unassembled WGS sequence"/>
</dbReference>
<sequence length="132" mass="14747">MALNVEHLLRTAATLEQALKAIESLQQRDDVMFDLYRNAAIESFELSLEMAGKFLRKALKAYGGAPRGVDALVFNDVLRHAGKQGLMDSSTVERWLSYRANGNSTAHDYGKGFAKETLTLLPRYLQDVRDLA</sequence>
<dbReference type="InterPro" id="IPR010235">
    <property type="entry name" value="HepT"/>
</dbReference>
<gene>
    <name evidence="1" type="ORF">ABC977_11135</name>
</gene>
<evidence type="ECO:0000313" key="1">
    <source>
        <dbReference type="EMBL" id="MEY6432960.1"/>
    </source>
</evidence>
<evidence type="ECO:0000313" key="2">
    <source>
        <dbReference type="Proteomes" id="UP001564408"/>
    </source>
</evidence>
<keyword evidence="2" id="KW-1185">Reference proteome</keyword>
<reference evidence="1 2" key="1">
    <citation type="submission" date="2024-05" db="EMBL/GenBank/DDBJ databases">
        <title>Genome Sequence and Characterization of the New Strain Purple Sulfur Bacterium of Genus Thioalkalicoccus.</title>
        <authorList>
            <person name="Bryantseva I.A."/>
            <person name="Kyndt J.A."/>
            <person name="Imhoff J.F."/>
        </authorList>
    </citation>
    <scope>NUCLEOTIDE SEQUENCE [LARGE SCALE GENOMIC DNA]</scope>
    <source>
        <strain evidence="1 2">Um2</strain>
    </source>
</reference>
<dbReference type="Gene3D" id="1.20.120.330">
    <property type="entry name" value="Nucleotidyltransferases domain 2"/>
    <property type="match status" value="1"/>
</dbReference>
<organism evidence="1 2">
    <name type="scientific">Thioalkalicoccus limnaeus</name>
    <dbReference type="NCBI Taxonomy" id="120681"/>
    <lineage>
        <taxon>Bacteria</taxon>
        <taxon>Pseudomonadati</taxon>
        <taxon>Pseudomonadota</taxon>
        <taxon>Gammaproteobacteria</taxon>
        <taxon>Chromatiales</taxon>
        <taxon>Chromatiaceae</taxon>
        <taxon>Thioalkalicoccus</taxon>
    </lineage>
</organism>
<name>A0ABV4BFI4_9GAMM</name>